<comment type="caution">
    <text evidence="1">The sequence shown here is derived from an EMBL/GenBank/DDBJ whole genome shotgun (WGS) entry which is preliminary data.</text>
</comment>
<accession>A0ABN8K9K4</accession>
<organism evidence="1 2">
    <name type="scientific">Mesorhizobium ventifaucium</name>
    <dbReference type="NCBI Taxonomy" id="666020"/>
    <lineage>
        <taxon>Bacteria</taxon>
        <taxon>Pseudomonadati</taxon>
        <taxon>Pseudomonadota</taxon>
        <taxon>Alphaproteobacteria</taxon>
        <taxon>Hyphomicrobiales</taxon>
        <taxon>Phyllobacteriaceae</taxon>
        <taxon>Mesorhizobium</taxon>
    </lineage>
</organism>
<evidence type="ECO:0000313" key="2">
    <source>
        <dbReference type="Proteomes" id="UP001152604"/>
    </source>
</evidence>
<sequence length="41" mass="4424">MHVVVPKPLRTFGRHALAEFGIDGKDAMPLRSIRAHGAIGT</sequence>
<name>A0ABN8K9K4_9HYPH</name>
<dbReference type="EMBL" id="CAKXZS010000044">
    <property type="protein sequence ID" value="CAH2406244.1"/>
    <property type="molecule type" value="Genomic_DNA"/>
</dbReference>
<evidence type="ECO:0000313" key="1">
    <source>
        <dbReference type="EMBL" id="CAH2406244.1"/>
    </source>
</evidence>
<proteinExistence type="predicted"/>
<gene>
    <name evidence="1" type="ORF">MES4922_490006</name>
</gene>
<keyword evidence="2" id="KW-1185">Reference proteome</keyword>
<dbReference type="Proteomes" id="UP001152604">
    <property type="component" value="Unassembled WGS sequence"/>
</dbReference>
<protein>
    <submittedName>
        <fullName evidence="1">Uncharacterized protein</fullName>
    </submittedName>
</protein>
<reference evidence="1" key="1">
    <citation type="submission" date="2022-03" db="EMBL/GenBank/DDBJ databases">
        <authorList>
            <person name="Brunel B."/>
        </authorList>
    </citation>
    <scope>NUCLEOTIDE SEQUENCE</scope>
    <source>
        <strain evidence="1">STM4922sample</strain>
    </source>
</reference>